<evidence type="ECO:0000256" key="5">
    <source>
        <dbReference type="ARBA" id="ARBA00022490"/>
    </source>
</evidence>
<dbReference type="GO" id="GO:0071036">
    <property type="term" value="P:nuclear polyadenylation-dependent snoRNA catabolic process"/>
    <property type="evidence" value="ECO:0007669"/>
    <property type="project" value="TreeGrafter"/>
</dbReference>
<evidence type="ECO:0000256" key="11">
    <source>
        <dbReference type="ARBA" id="ARBA00022763"/>
    </source>
</evidence>
<dbReference type="GO" id="GO:0005654">
    <property type="term" value="C:nucleoplasm"/>
    <property type="evidence" value="ECO:0007669"/>
    <property type="project" value="UniProtKB-SubCell"/>
</dbReference>
<dbReference type="InterPro" id="IPR044876">
    <property type="entry name" value="HRDC_dom_sf"/>
</dbReference>
<evidence type="ECO:0000256" key="19">
    <source>
        <dbReference type="ARBA" id="ARBA00023242"/>
    </source>
</evidence>
<dbReference type="InterPro" id="IPR012337">
    <property type="entry name" value="RNaseH-like_sf"/>
</dbReference>
<dbReference type="InterPro" id="IPR002562">
    <property type="entry name" value="3'-5'_exonuclease_dom"/>
</dbReference>
<dbReference type="FunFam" id="1.10.150.80:FF:000001">
    <property type="entry name" value="Putative exosome component 10"/>
    <property type="match status" value="1"/>
</dbReference>
<evidence type="ECO:0000256" key="13">
    <source>
        <dbReference type="ARBA" id="ARBA00022835"/>
    </source>
</evidence>
<dbReference type="SUPFAM" id="SSF53098">
    <property type="entry name" value="Ribonuclease H-like"/>
    <property type="match status" value="1"/>
</dbReference>
<keyword evidence="7" id="KW-0698">rRNA processing</keyword>
<reference evidence="25" key="2">
    <citation type="submission" date="2025-09" db="UniProtKB">
        <authorList>
            <consortium name="Ensembl"/>
        </authorList>
    </citation>
    <scope>IDENTIFICATION</scope>
</reference>
<dbReference type="InterPro" id="IPR049559">
    <property type="entry name" value="Rrp6p-like_exo"/>
</dbReference>
<dbReference type="Proteomes" id="UP000694521">
    <property type="component" value="Unplaced"/>
</dbReference>
<dbReference type="GO" id="GO:0071038">
    <property type="term" value="P:TRAMP-dependent tRNA surveillance pathway"/>
    <property type="evidence" value="ECO:0007669"/>
    <property type="project" value="TreeGrafter"/>
</dbReference>
<keyword evidence="6" id="KW-1017">Isopeptide bond</keyword>
<evidence type="ECO:0000256" key="3">
    <source>
        <dbReference type="ARBA" id="ARBA00004604"/>
    </source>
</evidence>
<keyword evidence="10" id="KW-0479">Metal-binding</keyword>
<dbReference type="SMART" id="SM00474">
    <property type="entry name" value="35EXOc"/>
    <property type="match status" value="1"/>
</dbReference>
<dbReference type="GO" id="GO:0071051">
    <property type="term" value="P:poly(A)-dependent snoRNA 3'-end processing"/>
    <property type="evidence" value="ECO:0007669"/>
    <property type="project" value="TreeGrafter"/>
</dbReference>
<dbReference type="InterPro" id="IPR045092">
    <property type="entry name" value="Rrp6-like"/>
</dbReference>
<keyword evidence="8" id="KW-0597">Phosphoprotein</keyword>
<dbReference type="GO" id="GO:0046872">
    <property type="term" value="F:metal ion binding"/>
    <property type="evidence" value="ECO:0007669"/>
    <property type="project" value="UniProtKB-KW"/>
</dbReference>
<dbReference type="InterPro" id="IPR010997">
    <property type="entry name" value="HRDC-like_sf"/>
</dbReference>
<evidence type="ECO:0000256" key="9">
    <source>
        <dbReference type="ARBA" id="ARBA00022722"/>
    </source>
</evidence>
<feature type="domain" description="HRDC" evidence="24">
    <location>
        <begin position="524"/>
        <end position="604"/>
    </location>
</feature>
<evidence type="ECO:0000313" key="25">
    <source>
        <dbReference type="Ensembl" id="ENSACDP00005013383.1"/>
    </source>
</evidence>
<evidence type="ECO:0000256" key="20">
    <source>
        <dbReference type="ARBA" id="ARBA00043957"/>
    </source>
</evidence>
<dbReference type="GO" id="GO:0000175">
    <property type="term" value="F:3'-5'-RNA exonuclease activity"/>
    <property type="evidence" value="ECO:0007669"/>
    <property type="project" value="InterPro"/>
</dbReference>
<dbReference type="Pfam" id="PF01612">
    <property type="entry name" value="DNA_pol_A_exo1"/>
    <property type="match status" value="1"/>
</dbReference>
<keyword evidence="5" id="KW-0963">Cytoplasm</keyword>
<dbReference type="InterPro" id="IPR002121">
    <property type="entry name" value="HRDC_dom"/>
</dbReference>
<organism evidence="25 26">
    <name type="scientific">Anser cygnoides</name>
    <name type="common">Swan goose</name>
    <dbReference type="NCBI Taxonomy" id="8845"/>
    <lineage>
        <taxon>Eukaryota</taxon>
        <taxon>Metazoa</taxon>
        <taxon>Chordata</taxon>
        <taxon>Craniata</taxon>
        <taxon>Vertebrata</taxon>
        <taxon>Euteleostomi</taxon>
        <taxon>Archelosauria</taxon>
        <taxon>Archosauria</taxon>
        <taxon>Dinosauria</taxon>
        <taxon>Saurischia</taxon>
        <taxon>Theropoda</taxon>
        <taxon>Coelurosauria</taxon>
        <taxon>Aves</taxon>
        <taxon>Neognathae</taxon>
        <taxon>Galloanserae</taxon>
        <taxon>Anseriformes</taxon>
        <taxon>Anatidae</taxon>
        <taxon>Anserinae</taxon>
        <taxon>Anser</taxon>
    </lineage>
</organism>
<evidence type="ECO:0000256" key="21">
    <source>
        <dbReference type="ARBA" id="ARBA00065628"/>
    </source>
</evidence>
<evidence type="ECO:0000256" key="14">
    <source>
        <dbReference type="ARBA" id="ARBA00022839"/>
    </source>
</evidence>
<dbReference type="GO" id="GO:0006281">
    <property type="term" value="P:DNA repair"/>
    <property type="evidence" value="ECO:0007669"/>
    <property type="project" value="UniProtKB-KW"/>
</dbReference>
<dbReference type="CDD" id="cd06147">
    <property type="entry name" value="Rrp6p_like_exo"/>
    <property type="match status" value="1"/>
</dbReference>
<comment type="subcellular location">
    <subcellularLocation>
        <location evidence="2">Cytoplasm</location>
    </subcellularLocation>
    <subcellularLocation>
        <location evidence="3">Nucleus</location>
        <location evidence="3">Nucleolus</location>
    </subcellularLocation>
    <subcellularLocation>
        <location evidence="4">Nucleus</location>
        <location evidence="4">Nucleoplasm</location>
    </subcellularLocation>
</comment>
<evidence type="ECO:0000256" key="18">
    <source>
        <dbReference type="ARBA" id="ARBA00023204"/>
    </source>
</evidence>
<dbReference type="GO" id="GO:0000166">
    <property type="term" value="F:nucleotide binding"/>
    <property type="evidence" value="ECO:0007669"/>
    <property type="project" value="InterPro"/>
</dbReference>
<dbReference type="InterPro" id="IPR036397">
    <property type="entry name" value="RNaseH_sf"/>
</dbReference>
<keyword evidence="14" id="KW-0269">Exonuclease</keyword>
<evidence type="ECO:0000256" key="6">
    <source>
        <dbReference type="ARBA" id="ARBA00022499"/>
    </source>
</evidence>
<keyword evidence="18" id="KW-0234">DNA repair</keyword>
<proteinExistence type="inferred from homology"/>
<evidence type="ECO:0000256" key="17">
    <source>
        <dbReference type="ARBA" id="ARBA00022884"/>
    </source>
</evidence>
<keyword evidence="15" id="KW-0460">Magnesium</keyword>
<evidence type="ECO:0000256" key="23">
    <source>
        <dbReference type="SAM" id="MobiDB-lite"/>
    </source>
</evidence>
<keyword evidence="9" id="KW-0540">Nuclease</keyword>
<evidence type="ECO:0000256" key="7">
    <source>
        <dbReference type="ARBA" id="ARBA00022552"/>
    </source>
</evidence>
<dbReference type="Ensembl" id="ENSACDT00005016127.1">
    <property type="protein sequence ID" value="ENSACDP00005013383.1"/>
    <property type="gene ID" value="ENSACDG00005009514.1"/>
</dbReference>
<feature type="compositionally biased region" description="Basic and acidic residues" evidence="23">
    <location>
        <begin position="31"/>
        <end position="45"/>
    </location>
</feature>
<dbReference type="GO" id="GO:0071044">
    <property type="term" value="P:histone mRNA catabolic process"/>
    <property type="evidence" value="ECO:0007669"/>
    <property type="project" value="TreeGrafter"/>
</dbReference>
<evidence type="ECO:0000256" key="22">
    <source>
        <dbReference type="ARBA" id="ARBA00070703"/>
    </source>
</evidence>
<dbReference type="GO" id="GO:0003727">
    <property type="term" value="F:single-stranded RNA binding"/>
    <property type="evidence" value="ECO:0007669"/>
    <property type="project" value="TreeGrafter"/>
</dbReference>
<dbReference type="AlphaFoldDB" id="A0A8B9DXY9"/>
<sequence length="879" mass="100248">MAAAVDGGSDAAAAAAGSLAAREGSGGPADRAGEPEPEPEAKRGEAALPGFDDADAFVKYALGTVVAATKASNGLPRPGDEYDFYRSFPGFRAYCETQGHRLLHCMSRVMQYHGCRSHMKDRSKVTELEDKFDMLVDSNDVILERVGILLDEAAGVNKNQQPVLPAGLQLPQTIVSSWNRKAGESHKRTKSETFRLLHAKNISRPQLKFREKIDNSNTPFVPKLFIKPNALKPLPEALTKSGRERKERPEDLDVPAALADFIHQQRTQQTEQDMFAHPYQYELEHFSPPDGVLKKPEPQMYRPIKETPCHFVTTLDELVELNEKLMNCKEFALDLEHHSYRSFLGLTCLMQISTRTEDFIIDTLELRSDMNILNETFTDPAIVKVLHGADSDVEWLQKDFGLYLVNMFDTHQAARLLNLGKHSLDHLLKLYCNVDADKQYQLADWRIRPLPEEMIQYARDDTHYLLYIYDKVREALWERGNEQPTQLQIVWQRSRDICLKKYIKPLFSDESYLELYRRQKKHLNTQQLAAFRLLFAWRDKTARQEDESTGYVLPNHMLLKIAEELPKEPQGIIACCNPVPPLVRQQINELHLLIQQAREMPLLKVGVACITQESHHLLSISQVLELNGDLCSIIYKYLIKNLFFFFNVESAPVLEHDSLFSDSERTMNIQGGQPESTCLVATATVSIFSVSNKVLTTAQQKAQRIMESFENPFRMVKFKFKIGNRWKLMSQTQVQKESKEEIKKKAAQQSGKAILPLLNVLEQANKKRERVISETGTELPKQEKKRPRASQQPEELEAPKQFTPFDYSKSNFKVFAGSSKSKQSAQFDPAKQAYTGKVQTCHERRNGNVDDIVYPGGELLGKVADFFRICRMFSNSTLY</sequence>
<dbReference type="PROSITE" id="PS50967">
    <property type="entry name" value="HRDC"/>
    <property type="match status" value="1"/>
</dbReference>
<dbReference type="SMART" id="SM00341">
    <property type="entry name" value="HRDC"/>
    <property type="match status" value="1"/>
</dbReference>
<feature type="region of interest" description="Disordered" evidence="23">
    <location>
        <begin position="15"/>
        <end position="46"/>
    </location>
</feature>
<evidence type="ECO:0000256" key="16">
    <source>
        <dbReference type="ARBA" id="ARBA00022843"/>
    </source>
</evidence>
<name>A0A8B9DXY9_ANSCY</name>
<comment type="subunit">
    <text evidence="21">Component of the RNA exosome complex. The catalytically inactive RNA exosome core complex (Exo-9) associates with the catalytic subunit EXOSC10/RRP6 (via its N-terminus). Exo-9 may associate with DIS3 to form the nucleolar exosome complex, or DIS3L to form the cytoplasmic exosome complex. The RNA exosome complex interacts with cofactors C1D/RRP47, MPHOSPH6/MPP6 and MTREX/MTR4. Interacts with MTREX; the interaction with MTREX mediates the association of MTREX with nuclear RNA exosomes. Part of the small subunit (SSU) processome, composed of more than 70 proteins and the RNA chaperone small nucleolar RNA (snoRNA) U3. Interacts with ALYREF/THOC4. Interacts with DHX36; this interaction occurs in a RNase-insensitive manner. Interacts with NRDE2. Interacts (via C-terminus) with USP36 (via C-terminus); the interaction is facilitated by the association with RNA and promotes sumoylation of EXOSC10.</text>
</comment>
<dbReference type="GO" id="GO:0071035">
    <property type="term" value="P:nuclear polyadenylation-dependent rRNA catabolic process"/>
    <property type="evidence" value="ECO:0007669"/>
    <property type="project" value="TreeGrafter"/>
</dbReference>
<evidence type="ECO:0000256" key="1">
    <source>
        <dbReference type="ARBA" id="ARBA00001946"/>
    </source>
</evidence>
<dbReference type="GO" id="GO:0005737">
    <property type="term" value="C:cytoplasm"/>
    <property type="evidence" value="ECO:0007669"/>
    <property type="project" value="UniProtKB-SubCell"/>
</dbReference>
<evidence type="ECO:0000256" key="2">
    <source>
        <dbReference type="ARBA" id="ARBA00004496"/>
    </source>
</evidence>
<evidence type="ECO:0000256" key="4">
    <source>
        <dbReference type="ARBA" id="ARBA00004642"/>
    </source>
</evidence>
<dbReference type="PANTHER" id="PTHR12124">
    <property type="entry name" value="POLYMYOSITIS/SCLERODERMA AUTOANTIGEN-RELATED"/>
    <property type="match status" value="1"/>
</dbReference>
<evidence type="ECO:0000313" key="26">
    <source>
        <dbReference type="Proteomes" id="UP000694521"/>
    </source>
</evidence>
<evidence type="ECO:0000256" key="8">
    <source>
        <dbReference type="ARBA" id="ARBA00022553"/>
    </source>
</evidence>
<keyword evidence="26" id="KW-1185">Reference proteome</keyword>
<dbReference type="FunFam" id="3.30.420.10:FF:000022">
    <property type="entry name" value="Exosome component 10"/>
    <property type="match status" value="1"/>
</dbReference>
<protein>
    <recommendedName>
        <fullName evidence="22">Exosome complex component 10</fullName>
    </recommendedName>
</protein>
<evidence type="ECO:0000256" key="10">
    <source>
        <dbReference type="ARBA" id="ARBA00022723"/>
    </source>
</evidence>
<keyword evidence="19" id="KW-0539">Nucleus</keyword>
<dbReference type="GO" id="GO:0000176">
    <property type="term" value="C:nuclear exosome (RNase complex)"/>
    <property type="evidence" value="ECO:0007669"/>
    <property type="project" value="InterPro"/>
</dbReference>
<dbReference type="InterPro" id="IPR012588">
    <property type="entry name" value="Exosome-assoc_fac_Rrp6_N"/>
</dbReference>
<dbReference type="GO" id="GO:0071037">
    <property type="term" value="P:nuclear polyadenylation-dependent snRNA catabolic process"/>
    <property type="evidence" value="ECO:0007669"/>
    <property type="project" value="TreeGrafter"/>
</dbReference>
<dbReference type="SUPFAM" id="SSF47819">
    <property type="entry name" value="HRDC-like"/>
    <property type="match status" value="1"/>
</dbReference>
<evidence type="ECO:0000256" key="12">
    <source>
        <dbReference type="ARBA" id="ARBA00022801"/>
    </source>
</evidence>
<comment type="similarity">
    <text evidence="20">Belongs to the exosome component 10/RRP6 family.</text>
</comment>
<keyword evidence="17" id="KW-0694">RNA-binding</keyword>
<dbReference type="GO" id="GO:0005730">
    <property type="term" value="C:nucleolus"/>
    <property type="evidence" value="ECO:0007669"/>
    <property type="project" value="UniProtKB-SubCell"/>
</dbReference>
<dbReference type="PANTHER" id="PTHR12124:SF47">
    <property type="entry name" value="EXOSOME COMPONENT 10"/>
    <property type="match status" value="1"/>
</dbReference>
<dbReference type="Pfam" id="PF08066">
    <property type="entry name" value="PMC2NT"/>
    <property type="match status" value="1"/>
</dbReference>
<keyword evidence="11" id="KW-0227">DNA damage</keyword>
<comment type="cofactor">
    <cofactor evidence="1">
        <name>Mg(2+)</name>
        <dbReference type="ChEBI" id="CHEBI:18420"/>
    </cofactor>
</comment>
<keyword evidence="12" id="KW-0378">Hydrolase</keyword>
<keyword evidence="16" id="KW-0832">Ubl conjugation</keyword>
<feature type="region of interest" description="Disordered" evidence="23">
    <location>
        <begin position="771"/>
        <end position="799"/>
    </location>
</feature>
<accession>A0A8B9DXY9</accession>
<dbReference type="Gene3D" id="1.10.150.80">
    <property type="entry name" value="HRDC domain"/>
    <property type="match status" value="1"/>
</dbReference>
<dbReference type="GO" id="GO:0019219">
    <property type="term" value="P:regulation of nucleobase-containing compound metabolic process"/>
    <property type="evidence" value="ECO:0007669"/>
    <property type="project" value="UniProtKB-ARBA"/>
</dbReference>
<dbReference type="GO" id="GO:0000467">
    <property type="term" value="P:exonucleolytic trimming to generate mature 3'-end of 5.8S rRNA from tricistronic rRNA transcript (SSU-rRNA, 5.8S rRNA, LSU-rRNA)"/>
    <property type="evidence" value="ECO:0007669"/>
    <property type="project" value="InterPro"/>
</dbReference>
<dbReference type="Gene3D" id="3.30.420.10">
    <property type="entry name" value="Ribonuclease H-like superfamily/Ribonuclease H"/>
    <property type="match status" value="1"/>
</dbReference>
<keyword evidence="13" id="KW-0271">Exosome</keyword>
<dbReference type="GO" id="GO:0071040">
    <property type="term" value="P:nuclear polyadenylation-dependent antisense transcript catabolic process"/>
    <property type="evidence" value="ECO:0007669"/>
    <property type="project" value="TreeGrafter"/>
</dbReference>
<dbReference type="GO" id="GO:0071039">
    <property type="term" value="P:nuclear polyadenylation-dependent CUT catabolic process"/>
    <property type="evidence" value="ECO:0007669"/>
    <property type="project" value="TreeGrafter"/>
</dbReference>
<dbReference type="Pfam" id="PF00570">
    <property type="entry name" value="HRDC"/>
    <property type="match status" value="1"/>
</dbReference>
<reference evidence="25" key="1">
    <citation type="submission" date="2025-08" db="UniProtKB">
        <authorList>
            <consortium name="Ensembl"/>
        </authorList>
    </citation>
    <scope>IDENTIFICATION</scope>
</reference>
<evidence type="ECO:0000259" key="24">
    <source>
        <dbReference type="PROSITE" id="PS50967"/>
    </source>
</evidence>
<evidence type="ECO:0000256" key="15">
    <source>
        <dbReference type="ARBA" id="ARBA00022842"/>
    </source>
</evidence>